<dbReference type="Pfam" id="PF00076">
    <property type="entry name" value="RRM_1"/>
    <property type="match status" value="1"/>
</dbReference>
<proteinExistence type="predicted"/>
<feature type="domain" description="RRM" evidence="2">
    <location>
        <begin position="9"/>
        <end position="46"/>
    </location>
</feature>
<reference evidence="3 4" key="1">
    <citation type="journal article" date="2018" name="Nat. Ecol. Evol.">
        <title>Shark genomes provide insights into elasmobranch evolution and the origin of vertebrates.</title>
        <authorList>
            <person name="Hara Y"/>
            <person name="Yamaguchi K"/>
            <person name="Onimaru K"/>
            <person name="Kadota M"/>
            <person name="Koyanagi M"/>
            <person name="Keeley SD"/>
            <person name="Tatsumi K"/>
            <person name="Tanaka K"/>
            <person name="Motone F"/>
            <person name="Kageyama Y"/>
            <person name="Nozu R"/>
            <person name="Adachi N"/>
            <person name="Nishimura O"/>
            <person name="Nakagawa R"/>
            <person name="Tanegashima C"/>
            <person name="Kiyatake I"/>
            <person name="Matsumoto R"/>
            <person name="Murakumo K"/>
            <person name="Nishida K"/>
            <person name="Terakita A"/>
            <person name="Kuratani S"/>
            <person name="Sato K"/>
            <person name="Hyodo S Kuraku.S."/>
        </authorList>
    </citation>
    <scope>NUCLEOTIDE SEQUENCE [LARGE SCALE GENOMIC DNA]</scope>
</reference>
<accession>A0A401TBZ5</accession>
<gene>
    <name evidence="3" type="ORF">chiPu_0024305</name>
</gene>
<keyword evidence="4" id="KW-1185">Reference proteome</keyword>
<dbReference type="OrthoDB" id="439808at2759"/>
<dbReference type="InterPro" id="IPR000504">
    <property type="entry name" value="RRM_dom"/>
</dbReference>
<dbReference type="Proteomes" id="UP000287033">
    <property type="component" value="Unassembled WGS sequence"/>
</dbReference>
<dbReference type="SUPFAM" id="SSF54928">
    <property type="entry name" value="RNA-binding domain, RBD"/>
    <property type="match status" value="1"/>
</dbReference>
<dbReference type="AlphaFoldDB" id="A0A401TBZ5"/>
<evidence type="ECO:0000256" key="1">
    <source>
        <dbReference type="SAM" id="MobiDB-lite"/>
    </source>
</evidence>
<protein>
    <recommendedName>
        <fullName evidence="2">RRM domain-containing protein</fullName>
    </recommendedName>
</protein>
<dbReference type="Gene3D" id="3.30.70.330">
    <property type="match status" value="1"/>
</dbReference>
<dbReference type="InterPro" id="IPR035979">
    <property type="entry name" value="RBD_domain_sf"/>
</dbReference>
<dbReference type="InterPro" id="IPR012677">
    <property type="entry name" value="Nucleotide-bd_a/b_plait_sf"/>
</dbReference>
<evidence type="ECO:0000313" key="3">
    <source>
        <dbReference type="EMBL" id="GCC40153.1"/>
    </source>
</evidence>
<evidence type="ECO:0000259" key="2">
    <source>
        <dbReference type="Pfam" id="PF00076"/>
    </source>
</evidence>
<feature type="compositionally biased region" description="Basic and acidic residues" evidence="1">
    <location>
        <begin position="43"/>
        <end position="57"/>
    </location>
</feature>
<evidence type="ECO:0000313" key="4">
    <source>
        <dbReference type="Proteomes" id="UP000287033"/>
    </source>
</evidence>
<feature type="region of interest" description="Disordered" evidence="1">
    <location>
        <begin position="43"/>
        <end position="65"/>
    </location>
</feature>
<dbReference type="EMBL" id="BEZZ01036732">
    <property type="protein sequence ID" value="GCC40153.1"/>
    <property type="molecule type" value="Genomic_DNA"/>
</dbReference>
<sequence length="108" mass="12257">MVSGRLTTVFVRNLPKTAVGEQLEKIYSELGPIKHCFVVNEKGEGRGRREEGEHVVKEQQAGTGLTSPGDLAEIFIISRVNGEVNSGFANRMEKIYRNIKWPQYRRRP</sequence>
<comment type="caution">
    <text evidence="3">The sequence shown here is derived from an EMBL/GenBank/DDBJ whole genome shotgun (WGS) entry which is preliminary data.</text>
</comment>
<name>A0A401TBZ5_CHIPU</name>
<dbReference type="GO" id="GO:0003723">
    <property type="term" value="F:RNA binding"/>
    <property type="evidence" value="ECO:0007669"/>
    <property type="project" value="InterPro"/>
</dbReference>
<organism evidence="3 4">
    <name type="scientific">Chiloscyllium punctatum</name>
    <name type="common">Brownbanded bambooshark</name>
    <name type="synonym">Hemiscyllium punctatum</name>
    <dbReference type="NCBI Taxonomy" id="137246"/>
    <lineage>
        <taxon>Eukaryota</taxon>
        <taxon>Metazoa</taxon>
        <taxon>Chordata</taxon>
        <taxon>Craniata</taxon>
        <taxon>Vertebrata</taxon>
        <taxon>Chondrichthyes</taxon>
        <taxon>Elasmobranchii</taxon>
        <taxon>Galeomorphii</taxon>
        <taxon>Galeoidea</taxon>
        <taxon>Orectolobiformes</taxon>
        <taxon>Hemiscylliidae</taxon>
        <taxon>Chiloscyllium</taxon>
    </lineage>
</organism>